<dbReference type="Pfam" id="PF00005">
    <property type="entry name" value="ABC_tran"/>
    <property type="match status" value="1"/>
</dbReference>
<dbReference type="InterPro" id="IPR027417">
    <property type="entry name" value="P-loop_NTPase"/>
</dbReference>
<accession>A0A9D1WWK2</accession>
<dbReference type="EMBL" id="DXEM01000031">
    <property type="protein sequence ID" value="HIX68361.1"/>
    <property type="molecule type" value="Genomic_DNA"/>
</dbReference>
<evidence type="ECO:0000256" key="3">
    <source>
        <dbReference type="ARBA" id="ARBA00022741"/>
    </source>
</evidence>
<dbReference type="GO" id="GO:0016887">
    <property type="term" value="F:ATP hydrolysis activity"/>
    <property type="evidence" value="ECO:0007669"/>
    <property type="project" value="InterPro"/>
</dbReference>
<dbReference type="SMART" id="SM00382">
    <property type="entry name" value="AAA"/>
    <property type="match status" value="1"/>
</dbReference>
<sequence length="235" mass="26880">MLEIRNVTKNFRRKRALNQINCKIDSGIYGLIGSNGAGKTTLLRCLTGLYRVNQGEILWNGEKIQQSRSYKDSIGYLPQKLEVLKDLKVKEYMEYFGDAKEMDPDQMKKEIPEILERLNLKDQMEQKVRSLSGGMTRRLGIAQALLNDPKLLIFDEPTAGLDPEERMRFKNLIAELAGDRTIIISTHIVEDIDALCDQVIVMKKGRLLGTYSLEELHKPTLEDGYLWIMSEGKES</sequence>
<evidence type="ECO:0000313" key="7">
    <source>
        <dbReference type="Proteomes" id="UP000886721"/>
    </source>
</evidence>
<feature type="domain" description="ABC transporter" evidence="5">
    <location>
        <begin position="2"/>
        <end position="229"/>
    </location>
</feature>
<dbReference type="InterPro" id="IPR003593">
    <property type="entry name" value="AAA+_ATPase"/>
</dbReference>
<reference evidence="6" key="2">
    <citation type="submission" date="2021-04" db="EMBL/GenBank/DDBJ databases">
        <authorList>
            <person name="Gilroy R."/>
        </authorList>
    </citation>
    <scope>NUCLEOTIDE SEQUENCE</scope>
    <source>
        <strain evidence="6">CHK191-13928</strain>
    </source>
</reference>
<reference evidence="6" key="1">
    <citation type="journal article" date="2021" name="PeerJ">
        <title>Extensive microbial diversity within the chicken gut microbiome revealed by metagenomics and culture.</title>
        <authorList>
            <person name="Gilroy R."/>
            <person name="Ravi A."/>
            <person name="Getino M."/>
            <person name="Pursley I."/>
            <person name="Horton D.L."/>
            <person name="Alikhan N.F."/>
            <person name="Baker D."/>
            <person name="Gharbi K."/>
            <person name="Hall N."/>
            <person name="Watson M."/>
            <person name="Adriaenssens E.M."/>
            <person name="Foster-Nyarko E."/>
            <person name="Jarju S."/>
            <person name="Secka A."/>
            <person name="Antonio M."/>
            <person name="Oren A."/>
            <person name="Chaudhuri R.R."/>
            <person name="La Ragione R."/>
            <person name="Hildebrand F."/>
            <person name="Pallen M.J."/>
        </authorList>
    </citation>
    <scope>NUCLEOTIDE SEQUENCE</scope>
    <source>
        <strain evidence="6">CHK191-13928</strain>
    </source>
</reference>
<dbReference type="AlphaFoldDB" id="A0A9D1WWK2"/>
<dbReference type="GO" id="GO:0005524">
    <property type="term" value="F:ATP binding"/>
    <property type="evidence" value="ECO:0007669"/>
    <property type="project" value="UniProtKB-KW"/>
</dbReference>
<gene>
    <name evidence="6" type="ORF">H9735_09645</name>
</gene>
<keyword evidence="4 6" id="KW-0067">ATP-binding</keyword>
<dbReference type="PANTHER" id="PTHR43335:SF2">
    <property type="entry name" value="ABC TRANSPORTER, ATP-BINDING PROTEIN"/>
    <property type="match status" value="1"/>
</dbReference>
<name>A0A9D1WWK2_9FIRM</name>
<evidence type="ECO:0000256" key="1">
    <source>
        <dbReference type="ARBA" id="ARBA00005417"/>
    </source>
</evidence>
<dbReference type="Proteomes" id="UP000886721">
    <property type="component" value="Unassembled WGS sequence"/>
</dbReference>
<keyword evidence="2" id="KW-0813">Transport</keyword>
<protein>
    <submittedName>
        <fullName evidence="6">ATP-binding cassette domain-containing protein</fullName>
    </submittedName>
</protein>
<evidence type="ECO:0000256" key="4">
    <source>
        <dbReference type="ARBA" id="ARBA00022840"/>
    </source>
</evidence>
<organism evidence="6 7">
    <name type="scientific">Candidatus Anaerostipes excrementavium</name>
    <dbReference type="NCBI Taxonomy" id="2838463"/>
    <lineage>
        <taxon>Bacteria</taxon>
        <taxon>Bacillati</taxon>
        <taxon>Bacillota</taxon>
        <taxon>Clostridia</taxon>
        <taxon>Lachnospirales</taxon>
        <taxon>Lachnospiraceae</taxon>
        <taxon>Anaerostipes</taxon>
    </lineage>
</organism>
<evidence type="ECO:0000259" key="5">
    <source>
        <dbReference type="PROSITE" id="PS50893"/>
    </source>
</evidence>
<proteinExistence type="inferred from homology"/>
<comment type="similarity">
    <text evidence="1">Belongs to the ABC transporter superfamily.</text>
</comment>
<dbReference type="Gene3D" id="3.40.50.300">
    <property type="entry name" value="P-loop containing nucleotide triphosphate hydrolases"/>
    <property type="match status" value="1"/>
</dbReference>
<dbReference type="SUPFAM" id="SSF52540">
    <property type="entry name" value="P-loop containing nucleoside triphosphate hydrolases"/>
    <property type="match status" value="1"/>
</dbReference>
<keyword evidence="3" id="KW-0547">Nucleotide-binding</keyword>
<dbReference type="PANTHER" id="PTHR43335">
    <property type="entry name" value="ABC TRANSPORTER, ATP-BINDING PROTEIN"/>
    <property type="match status" value="1"/>
</dbReference>
<dbReference type="PROSITE" id="PS50893">
    <property type="entry name" value="ABC_TRANSPORTER_2"/>
    <property type="match status" value="1"/>
</dbReference>
<evidence type="ECO:0000256" key="2">
    <source>
        <dbReference type="ARBA" id="ARBA00022448"/>
    </source>
</evidence>
<comment type="caution">
    <text evidence="6">The sequence shown here is derived from an EMBL/GenBank/DDBJ whole genome shotgun (WGS) entry which is preliminary data.</text>
</comment>
<dbReference type="InterPro" id="IPR003439">
    <property type="entry name" value="ABC_transporter-like_ATP-bd"/>
</dbReference>
<evidence type="ECO:0000313" key="6">
    <source>
        <dbReference type="EMBL" id="HIX68361.1"/>
    </source>
</evidence>